<keyword evidence="5 7" id="KW-0472">Membrane</keyword>
<sequence length="610" mass="65600">MTFTQFGKTLTLAGALAVGGLGTFNHAAAAQPDTQSASVVTTASQPTQVTTPASTETNKQAADKKLNLSPIFIQLSDAMGAIKAGDTAHAQTIMRQVQSEFDALNTTSSQLGQTAAQAITTATQNPTSDNLSAASSALYAFEKEQNPVDYSAKRKAFAAKIVPAYEQFAQVANGGEQDIAKLRAAYDQLYSTWLAHERVVRNTSMGHYGKIETALALIRVSIESNPVNHTQIQTQLANLKQNLDSYNAGDTAEAVVPQGATLDSGIQLLRDGLAAYQSGDHATGQTKLGEFIALWPSIEGDVSTRNPALYNRVESQVPIIMANGQKPEQQANLQTLINELAQINPTAQYTALDSMLILLREGLEALLVVIALLSALTAANQPRGKKWVYGGVVTGLLASVAAALALQQLFPSATSGANREMFEGYVGIFAVIMMIIIGAWLHSKASVKSWNRYIQRHMGAALTAGGFTSLFALSFLSVFREGAETILFYVGVLPNITMQNFWLGIGMALVLLAVVAFVLLKTSVRLPIPKLFQALTWVIYFLGFKILGVSLHALQLTQHLGMTHVNLPAIEWLGFYPTVQTIIAQIAYIIAIVLLQAYMRRADQQVAQAA</sequence>
<evidence type="ECO:0000256" key="3">
    <source>
        <dbReference type="ARBA" id="ARBA00022692"/>
    </source>
</evidence>
<feature type="transmembrane region" description="Helical" evidence="7">
    <location>
        <begin position="461"/>
        <end position="479"/>
    </location>
</feature>
<dbReference type="InterPro" id="IPR004923">
    <property type="entry name" value="FTR1/Fip1/EfeU"/>
</dbReference>
<evidence type="ECO:0000256" key="7">
    <source>
        <dbReference type="SAM" id="Phobius"/>
    </source>
</evidence>
<protein>
    <submittedName>
        <fullName evidence="9">Ferrous iron uptake protein</fullName>
    </submittedName>
</protein>
<feature type="transmembrane region" description="Helical" evidence="7">
    <location>
        <begin position="422"/>
        <end position="441"/>
    </location>
</feature>
<evidence type="ECO:0000256" key="5">
    <source>
        <dbReference type="ARBA" id="ARBA00023136"/>
    </source>
</evidence>
<dbReference type="RefSeq" id="WP_067059048.1">
    <property type="nucleotide sequence ID" value="NZ_MXAO01000067.1"/>
</dbReference>
<keyword evidence="3 7" id="KW-0812">Transmembrane</keyword>
<evidence type="ECO:0000256" key="1">
    <source>
        <dbReference type="ARBA" id="ARBA00004141"/>
    </source>
</evidence>
<evidence type="ECO:0000313" key="9">
    <source>
        <dbReference type="EMBL" id="STY95954.1"/>
    </source>
</evidence>
<evidence type="ECO:0000256" key="6">
    <source>
        <dbReference type="SAM" id="MobiDB-lite"/>
    </source>
</evidence>
<dbReference type="Pfam" id="PF03239">
    <property type="entry name" value="FTR1"/>
    <property type="match status" value="1"/>
</dbReference>
<feature type="chain" id="PRO_5016739818" evidence="8">
    <location>
        <begin position="30"/>
        <end position="610"/>
    </location>
</feature>
<feature type="compositionally biased region" description="Polar residues" evidence="6">
    <location>
        <begin position="37"/>
        <end position="60"/>
    </location>
</feature>
<keyword evidence="8" id="KW-0732">Signal</keyword>
<dbReference type="GO" id="GO:0033573">
    <property type="term" value="C:high-affinity iron permease complex"/>
    <property type="evidence" value="ECO:0007669"/>
    <property type="project" value="InterPro"/>
</dbReference>
<feature type="region of interest" description="Disordered" evidence="6">
    <location>
        <begin position="37"/>
        <end position="61"/>
    </location>
</feature>
<dbReference type="EMBL" id="UGQA01000001">
    <property type="protein sequence ID" value="STY95954.1"/>
    <property type="molecule type" value="Genomic_DNA"/>
</dbReference>
<reference evidence="9 10" key="1">
    <citation type="submission" date="2018-06" db="EMBL/GenBank/DDBJ databases">
        <authorList>
            <consortium name="Pathogen Informatics"/>
            <person name="Doyle S."/>
        </authorList>
    </citation>
    <scope>NUCLEOTIDE SEQUENCE [LARGE SCALE GENOMIC DNA]</scope>
    <source>
        <strain evidence="9 10">NCTC11091</strain>
    </source>
</reference>
<evidence type="ECO:0000256" key="8">
    <source>
        <dbReference type="SAM" id="SignalP"/>
    </source>
</evidence>
<dbReference type="PANTHER" id="PTHR31632:SF2">
    <property type="entry name" value="PLASMA MEMBRANE IRON PERMEASE"/>
    <property type="match status" value="1"/>
</dbReference>
<dbReference type="GO" id="GO:0015093">
    <property type="term" value="F:ferrous iron transmembrane transporter activity"/>
    <property type="evidence" value="ECO:0007669"/>
    <property type="project" value="TreeGrafter"/>
</dbReference>
<evidence type="ECO:0000256" key="2">
    <source>
        <dbReference type="ARBA" id="ARBA00008333"/>
    </source>
</evidence>
<feature type="transmembrane region" description="Helical" evidence="7">
    <location>
        <begin position="362"/>
        <end position="380"/>
    </location>
</feature>
<feature type="signal peptide" evidence="8">
    <location>
        <begin position="1"/>
        <end position="29"/>
    </location>
</feature>
<feature type="transmembrane region" description="Helical" evidence="7">
    <location>
        <begin position="574"/>
        <end position="595"/>
    </location>
</feature>
<accession>A0A378Q6D1</accession>
<organism evidence="9 10">
    <name type="scientific">Faucicola atlantae</name>
    <dbReference type="NCBI Taxonomy" id="34059"/>
    <lineage>
        <taxon>Bacteria</taxon>
        <taxon>Pseudomonadati</taxon>
        <taxon>Pseudomonadota</taxon>
        <taxon>Gammaproteobacteria</taxon>
        <taxon>Moraxellales</taxon>
        <taxon>Moraxellaceae</taxon>
        <taxon>Faucicola</taxon>
    </lineage>
</organism>
<keyword evidence="4 7" id="KW-1133">Transmembrane helix</keyword>
<gene>
    <name evidence="9" type="primary">efeU</name>
    <name evidence="9" type="ORF">NCTC11091_01763</name>
</gene>
<dbReference type="PANTHER" id="PTHR31632">
    <property type="entry name" value="IRON TRANSPORTER FTH1"/>
    <property type="match status" value="1"/>
</dbReference>
<evidence type="ECO:0000256" key="4">
    <source>
        <dbReference type="ARBA" id="ARBA00022989"/>
    </source>
</evidence>
<feature type="transmembrane region" description="Helical" evidence="7">
    <location>
        <begin position="499"/>
        <end position="520"/>
    </location>
</feature>
<comment type="similarity">
    <text evidence="2">Belongs to the oxidase-dependent Fe transporter (OFeT) (TC 9.A.10.1) family.</text>
</comment>
<feature type="transmembrane region" description="Helical" evidence="7">
    <location>
        <begin position="387"/>
        <end position="410"/>
    </location>
</feature>
<name>A0A378Q6D1_9GAMM</name>
<dbReference type="AlphaFoldDB" id="A0A378Q6D1"/>
<evidence type="ECO:0000313" key="10">
    <source>
        <dbReference type="Proteomes" id="UP000255193"/>
    </source>
</evidence>
<feature type="transmembrane region" description="Helical" evidence="7">
    <location>
        <begin position="532"/>
        <end position="554"/>
    </location>
</feature>
<comment type="subcellular location">
    <subcellularLocation>
        <location evidence="1">Membrane</location>
        <topology evidence="1">Multi-pass membrane protein</topology>
    </subcellularLocation>
</comment>
<proteinExistence type="inferred from homology"/>
<dbReference type="Proteomes" id="UP000255193">
    <property type="component" value="Unassembled WGS sequence"/>
</dbReference>